<dbReference type="Gene3D" id="3.90.79.10">
    <property type="entry name" value="Nucleoside Triphosphate Pyrophosphohydrolase"/>
    <property type="match status" value="1"/>
</dbReference>
<evidence type="ECO:0000256" key="7">
    <source>
        <dbReference type="ARBA" id="ARBA00023211"/>
    </source>
</evidence>
<evidence type="ECO:0000256" key="6">
    <source>
        <dbReference type="ARBA" id="ARBA00022842"/>
    </source>
</evidence>
<name>A0A370R474_9GAMM</name>
<dbReference type="PROSITE" id="PS51462">
    <property type="entry name" value="NUDIX"/>
    <property type="match status" value="1"/>
</dbReference>
<dbReference type="Proteomes" id="UP000254848">
    <property type="component" value="Unassembled WGS sequence"/>
</dbReference>
<comment type="cofactor">
    <cofactor evidence="2">
        <name>Mg(2+)</name>
        <dbReference type="ChEBI" id="CHEBI:18420"/>
    </cofactor>
</comment>
<keyword evidence="10" id="KW-1185">Reference proteome</keyword>
<proteinExistence type="inferred from homology"/>
<accession>A0A370R474</accession>
<organism evidence="9 10">
    <name type="scientific">Enterobacillus tribolii</name>
    <dbReference type="NCBI Taxonomy" id="1487935"/>
    <lineage>
        <taxon>Bacteria</taxon>
        <taxon>Pseudomonadati</taxon>
        <taxon>Pseudomonadota</taxon>
        <taxon>Gammaproteobacteria</taxon>
        <taxon>Enterobacterales</taxon>
        <taxon>Hafniaceae</taxon>
        <taxon>Enterobacillus</taxon>
    </lineage>
</organism>
<reference evidence="9 10" key="1">
    <citation type="submission" date="2018-07" db="EMBL/GenBank/DDBJ databases">
        <title>Genomic Encyclopedia of Type Strains, Phase IV (KMG-IV): sequencing the most valuable type-strain genomes for metagenomic binning, comparative biology and taxonomic classification.</title>
        <authorList>
            <person name="Goeker M."/>
        </authorList>
    </citation>
    <scope>NUCLEOTIDE SEQUENCE [LARGE SCALE GENOMIC DNA]</scope>
    <source>
        <strain evidence="9 10">DSM 103736</strain>
    </source>
</reference>
<evidence type="ECO:0000259" key="8">
    <source>
        <dbReference type="PROSITE" id="PS51462"/>
    </source>
</evidence>
<evidence type="ECO:0000313" key="10">
    <source>
        <dbReference type="Proteomes" id="UP000254848"/>
    </source>
</evidence>
<dbReference type="PROSITE" id="PS01293">
    <property type="entry name" value="NUDIX_COA"/>
    <property type="match status" value="1"/>
</dbReference>
<evidence type="ECO:0000256" key="1">
    <source>
        <dbReference type="ARBA" id="ARBA00001936"/>
    </source>
</evidence>
<dbReference type="OrthoDB" id="9802805at2"/>
<dbReference type="GO" id="GO:0010945">
    <property type="term" value="F:coenzyme A diphosphatase activity"/>
    <property type="evidence" value="ECO:0007669"/>
    <property type="project" value="InterPro"/>
</dbReference>
<comment type="similarity">
    <text evidence="3">Belongs to the Nudix hydrolase family. PCD1 subfamily.</text>
</comment>
<dbReference type="SUPFAM" id="SSF55811">
    <property type="entry name" value="Nudix"/>
    <property type="match status" value="1"/>
</dbReference>
<evidence type="ECO:0000313" key="9">
    <source>
        <dbReference type="EMBL" id="RDK97231.1"/>
    </source>
</evidence>
<dbReference type="GO" id="GO:0009132">
    <property type="term" value="P:nucleoside diphosphate metabolic process"/>
    <property type="evidence" value="ECO:0007669"/>
    <property type="project" value="InterPro"/>
</dbReference>
<evidence type="ECO:0000256" key="4">
    <source>
        <dbReference type="ARBA" id="ARBA00022723"/>
    </source>
</evidence>
<keyword evidence="6" id="KW-0460">Magnesium</keyword>
<dbReference type="InterPro" id="IPR000059">
    <property type="entry name" value="NUDIX_hydrolase_NudL_CS"/>
</dbReference>
<dbReference type="RefSeq" id="WP_115456971.1">
    <property type="nucleotide sequence ID" value="NZ_QRAP01000001.1"/>
</dbReference>
<dbReference type="InterPro" id="IPR045121">
    <property type="entry name" value="CoAse"/>
</dbReference>
<dbReference type="PANTHER" id="PTHR12992">
    <property type="entry name" value="NUDIX HYDROLASE"/>
    <property type="match status" value="1"/>
</dbReference>
<dbReference type="EMBL" id="QRAP01000001">
    <property type="protein sequence ID" value="RDK97231.1"/>
    <property type="molecule type" value="Genomic_DNA"/>
</dbReference>
<dbReference type="CDD" id="cd03426">
    <property type="entry name" value="NUDIX_CoAse_Nudt7"/>
    <property type="match status" value="1"/>
</dbReference>
<gene>
    <name evidence="9" type="ORF">C8D90_101676</name>
</gene>
<keyword evidence="5" id="KW-0378">Hydrolase</keyword>
<evidence type="ECO:0000256" key="3">
    <source>
        <dbReference type="ARBA" id="ARBA00006506"/>
    </source>
</evidence>
<dbReference type="GO" id="GO:0030145">
    <property type="term" value="F:manganese ion binding"/>
    <property type="evidence" value="ECO:0007669"/>
    <property type="project" value="InterPro"/>
</dbReference>
<keyword evidence="4" id="KW-0479">Metal-binding</keyword>
<dbReference type="InterPro" id="IPR000086">
    <property type="entry name" value="NUDIX_hydrolase_dom"/>
</dbReference>
<dbReference type="AlphaFoldDB" id="A0A370R474"/>
<dbReference type="NCBIfam" id="NF007980">
    <property type="entry name" value="PRK10707.1"/>
    <property type="match status" value="1"/>
</dbReference>
<evidence type="ECO:0000256" key="5">
    <source>
        <dbReference type="ARBA" id="ARBA00022801"/>
    </source>
</evidence>
<dbReference type="Pfam" id="PF00293">
    <property type="entry name" value="NUDIX"/>
    <property type="match status" value="1"/>
</dbReference>
<dbReference type="PANTHER" id="PTHR12992:SF11">
    <property type="entry name" value="MITOCHONDRIAL COENZYME A DIPHOSPHATASE NUDT8"/>
    <property type="match status" value="1"/>
</dbReference>
<sequence length="189" mass="20941">MTFSPELEQFITRFQLQMPVWRSSDPGLRQAAVLIPIINRPEPTLLLTQRSSQLRKHAGQVAFPGGAADPGDGSPIFTALREAQEEVAIAPENVHILGSLPAENSVTGFQVTPVLGILPADITLSASDDEVAAMFEMPLREALALSRYHPLDIHRRGGHHRVYLSWYQRFFVWGLTAAIIRRLAQQIAV</sequence>
<feature type="domain" description="Nudix hydrolase" evidence="8">
    <location>
        <begin position="28"/>
        <end position="159"/>
    </location>
</feature>
<dbReference type="GO" id="GO:0000287">
    <property type="term" value="F:magnesium ion binding"/>
    <property type="evidence" value="ECO:0007669"/>
    <property type="project" value="InterPro"/>
</dbReference>
<protein>
    <submittedName>
        <fullName evidence="9">NUDIX domain-containing protein</fullName>
    </submittedName>
</protein>
<keyword evidence="7" id="KW-0464">Manganese</keyword>
<evidence type="ECO:0000256" key="2">
    <source>
        <dbReference type="ARBA" id="ARBA00001946"/>
    </source>
</evidence>
<comment type="cofactor">
    <cofactor evidence="1">
        <name>Mn(2+)</name>
        <dbReference type="ChEBI" id="CHEBI:29035"/>
    </cofactor>
</comment>
<comment type="caution">
    <text evidence="9">The sequence shown here is derived from an EMBL/GenBank/DDBJ whole genome shotgun (WGS) entry which is preliminary data.</text>
</comment>
<dbReference type="InterPro" id="IPR015797">
    <property type="entry name" value="NUDIX_hydrolase-like_dom_sf"/>
</dbReference>